<name>A0ABX8HXV0_9PSED</name>
<dbReference type="InterPro" id="IPR025668">
    <property type="entry name" value="Tnp_DDE_dom"/>
</dbReference>
<keyword evidence="3" id="KW-1185">Reference proteome</keyword>
<dbReference type="Proteomes" id="UP000683401">
    <property type="component" value="Chromosome"/>
</dbReference>
<proteinExistence type="predicted"/>
<dbReference type="Pfam" id="PF13586">
    <property type="entry name" value="DDE_Tnp_1_2"/>
    <property type="match status" value="1"/>
</dbReference>
<accession>A0ABX8HXV0</accession>
<gene>
    <name evidence="2" type="ORF">KQP88_10290</name>
</gene>
<reference evidence="3" key="1">
    <citation type="submission" date="2021-06" db="EMBL/GenBank/DDBJ databases">
        <title>Identification of Pseudomonas cichorii causing bacterial leaf black spot of flue-cured tobacco, a new disease in China.</title>
        <authorList>
            <person name="Lu C.-H."/>
        </authorList>
    </citation>
    <scope>NUCLEOTIDE SEQUENCE [LARGE SCALE GENOMIC DNA]</scope>
    <source>
        <strain evidence="3">LJ2</strain>
    </source>
</reference>
<evidence type="ECO:0000313" key="2">
    <source>
        <dbReference type="EMBL" id="QWU85118.1"/>
    </source>
</evidence>
<sequence>MVALVDNESKKTRFPGCSISPKYIQRNIIGRMFGWLKESRRGGTRYDKLAKSFETMTSLACAMRCLRLYFS</sequence>
<dbReference type="EMBL" id="CP076668">
    <property type="protein sequence ID" value="QWU85118.1"/>
    <property type="molecule type" value="Genomic_DNA"/>
</dbReference>
<evidence type="ECO:0000313" key="3">
    <source>
        <dbReference type="Proteomes" id="UP000683401"/>
    </source>
</evidence>
<protein>
    <submittedName>
        <fullName evidence="2">Transposase</fullName>
    </submittedName>
</protein>
<organism evidence="2 3">
    <name type="scientific">Pseudomonas lijiangensis</name>
    <dbReference type="NCBI Taxonomy" id="2995658"/>
    <lineage>
        <taxon>Bacteria</taxon>
        <taxon>Pseudomonadati</taxon>
        <taxon>Pseudomonadota</taxon>
        <taxon>Gammaproteobacteria</taxon>
        <taxon>Pseudomonadales</taxon>
        <taxon>Pseudomonadaceae</taxon>
        <taxon>Pseudomonas</taxon>
    </lineage>
</organism>
<evidence type="ECO:0000259" key="1">
    <source>
        <dbReference type="Pfam" id="PF13586"/>
    </source>
</evidence>
<feature type="domain" description="Transposase DDE" evidence="1">
    <location>
        <begin position="24"/>
        <end position="64"/>
    </location>
</feature>